<dbReference type="SMART" id="SM00342">
    <property type="entry name" value="HTH_ARAC"/>
    <property type="match status" value="1"/>
</dbReference>
<sequence>MRIYRLREFTNEEDFPIFVQYGYHNDDFVTHMHEDFSELVIILEGHAMHRVGEESFYIKKGDVFVINENTSHSFYDAKELRLCNIMFSMKKIFQGRYDITQCAGFHALFLLEPYHVQKEHFTSRLLLNEKEFLELKYHLDEMLEEYQQDRQGKMTMLQVQFLYVATFLSRLYDSSQKEQSDKIMPLANTIVYMEQHFNENLSVESLAASAGYSARHFTRIFKETYHDTPSDYMMTLRIEKACYLLKKSKYQISEVARLCGYDNANYFWRIFKKRKGMSPSEYIACYRI</sequence>
<dbReference type="PROSITE" id="PS01124">
    <property type="entry name" value="HTH_ARAC_FAMILY_2"/>
    <property type="match status" value="1"/>
</dbReference>
<dbReference type="InterPro" id="IPR018060">
    <property type="entry name" value="HTH_AraC"/>
</dbReference>
<dbReference type="Pfam" id="PF02311">
    <property type="entry name" value="AraC_binding"/>
    <property type="match status" value="1"/>
</dbReference>
<name>A0ABR7MTC8_9FIRM</name>
<comment type="caution">
    <text evidence="5">The sequence shown here is derived from an EMBL/GenBank/DDBJ whole genome shotgun (WGS) entry which is preliminary data.</text>
</comment>
<dbReference type="PANTHER" id="PTHR43280:SF2">
    <property type="entry name" value="HTH-TYPE TRANSCRIPTIONAL REGULATOR EXSA"/>
    <property type="match status" value="1"/>
</dbReference>
<evidence type="ECO:0000313" key="5">
    <source>
        <dbReference type="EMBL" id="MBC8557040.1"/>
    </source>
</evidence>
<accession>A0ABR7MTC8</accession>
<dbReference type="InterPro" id="IPR014710">
    <property type="entry name" value="RmlC-like_jellyroll"/>
</dbReference>
<dbReference type="InterPro" id="IPR009057">
    <property type="entry name" value="Homeodomain-like_sf"/>
</dbReference>
<dbReference type="Proteomes" id="UP000637513">
    <property type="component" value="Unassembled WGS sequence"/>
</dbReference>
<dbReference type="SUPFAM" id="SSF51182">
    <property type="entry name" value="RmlC-like cupins"/>
    <property type="match status" value="1"/>
</dbReference>
<dbReference type="Gene3D" id="2.60.120.10">
    <property type="entry name" value="Jelly Rolls"/>
    <property type="match status" value="1"/>
</dbReference>
<dbReference type="Pfam" id="PF12833">
    <property type="entry name" value="HTH_18"/>
    <property type="match status" value="1"/>
</dbReference>
<organism evidence="5 6">
    <name type="scientific">Jutongia hominis</name>
    <dbReference type="NCBI Taxonomy" id="2763664"/>
    <lineage>
        <taxon>Bacteria</taxon>
        <taxon>Bacillati</taxon>
        <taxon>Bacillota</taxon>
        <taxon>Clostridia</taxon>
        <taxon>Lachnospirales</taxon>
        <taxon>Lachnospiraceae</taxon>
        <taxon>Jutongia</taxon>
    </lineage>
</organism>
<gene>
    <name evidence="5" type="ORF">H8700_04885</name>
</gene>
<dbReference type="InterPro" id="IPR011051">
    <property type="entry name" value="RmlC_Cupin_sf"/>
</dbReference>
<evidence type="ECO:0000256" key="2">
    <source>
        <dbReference type="ARBA" id="ARBA00023125"/>
    </source>
</evidence>
<protein>
    <submittedName>
        <fullName evidence="5">AraC family transcriptional regulator</fullName>
    </submittedName>
</protein>
<dbReference type="PROSITE" id="PS00041">
    <property type="entry name" value="HTH_ARAC_FAMILY_1"/>
    <property type="match status" value="1"/>
</dbReference>
<dbReference type="PRINTS" id="PR00032">
    <property type="entry name" value="HTHARAC"/>
</dbReference>
<feature type="domain" description="HTH araC/xylS-type" evidence="4">
    <location>
        <begin position="187"/>
        <end position="285"/>
    </location>
</feature>
<dbReference type="Gene3D" id="1.10.10.60">
    <property type="entry name" value="Homeodomain-like"/>
    <property type="match status" value="2"/>
</dbReference>
<evidence type="ECO:0000259" key="4">
    <source>
        <dbReference type="PROSITE" id="PS01124"/>
    </source>
</evidence>
<dbReference type="RefSeq" id="WP_249303931.1">
    <property type="nucleotide sequence ID" value="NZ_JACRSW010000016.1"/>
</dbReference>
<keyword evidence="6" id="KW-1185">Reference proteome</keyword>
<keyword evidence="1" id="KW-0805">Transcription regulation</keyword>
<dbReference type="SUPFAM" id="SSF46689">
    <property type="entry name" value="Homeodomain-like"/>
    <property type="match status" value="2"/>
</dbReference>
<reference evidence="5 6" key="1">
    <citation type="submission" date="2020-08" db="EMBL/GenBank/DDBJ databases">
        <title>Genome public.</title>
        <authorList>
            <person name="Liu C."/>
            <person name="Sun Q."/>
        </authorList>
    </citation>
    <scope>NUCLEOTIDE SEQUENCE [LARGE SCALE GENOMIC DNA]</scope>
    <source>
        <strain evidence="5 6">BX3</strain>
    </source>
</reference>
<keyword evidence="2" id="KW-0238">DNA-binding</keyword>
<dbReference type="InterPro" id="IPR003313">
    <property type="entry name" value="AraC-bd"/>
</dbReference>
<dbReference type="InterPro" id="IPR018062">
    <property type="entry name" value="HTH_AraC-typ_CS"/>
</dbReference>
<dbReference type="InterPro" id="IPR020449">
    <property type="entry name" value="Tscrpt_reg_AraC-type_HTH"/>
</dbReference>
<dbReference type="EMBL" id="JACRSW010000016">
    <property type="protein sequence ID" value="MBC8557040.1"/>
    <property type="molecule type" value="Genomic_DNA"/>
</dbReference>
<evidence type="ECO:0000256" key="1">
    <source>
        <dbReference type="ARBA" id="ARBA00023015"/>
    </source>
</evidence>
<evidence type="ECO:0000256" key="3">
    <source>
        <dbReference type="ARBA" id="ARBA00023163"/>
    </source>
</evidence>
<dbReference type="PANTHER" id="PTHR43280">
    <property type="entry name" value="ARAC-FAMILY TRANSCRIPTIONAL REGULATOR"/>
    <property type="match status" value="1"/>
</dbReference>
<proteinExistence type="predicted"/>
<evidence type="ECO:0000313" key="6">
    <source>
        <dbReference type="Proteomes" id="UP000637513"/>
    </source>
</evidence>
<keyword evidence="3" id="KW-0804">Transcription</keyword>